<dbReference type="InterPro" id="IPR000700">
    <property type="entry name" value="PAS-assoc_C"/>
</dbReference>
<dbReference type="Gene3D" id="3.30.565.10">
    <property type="entry name" value="Histidine kinase-like ATPase, C-terminal domain"/>
    <property type="match status" value="1"/>
</dbReference>
<evidence type="ECO:0000256" key="15">
    <source>
        <dbReference type="ARBA" id="ARBA00064003"/>
    </source>
</evidence>
<dbReference type="InterPro" id="IPR013656">
    <property type="entry name" value="PAS_4"/>
</dbReference>
<dbReference type="STRING" id="1048983.EL17_10215"/>
<comment type="catalytic activity">
    <reaction evidence="1">
        <text>ATP + protein L-histidine = ADP + protein N-phospho-L-histidine.</text>
        <dbReference type="EC" id="2.7.13.3"/>
    </reaction>
</comment>
<dbReference type="InterPro" id="IPR011006">
    <property type="entry name" value="CheY-like_superfamily"/>
</dbReference>
<dbReference type="InterPro" id="IPR035965">
    <property type="entry name" value="PAS-like_dom_sf"/>
</dbReference>
<dbReference type="InterPro" id="IPR016132">
    <property type="entry name" value="Phyto_chromo_attachment"/>
</dbReference>
<dbReference type="SMART" id="SM00091">
    <property type="entry name" value="PAS"/>
    <property type="match status" value="2"/>
</dbReference>
<dbReference type="Gene3D" id="3.40.50.2300">
    <property type="match status" value="2"/>
</dbReference>
<dbReference type="CDD" id="cd00130">
    <property type="entry name" value="PAS"/>
    <property type="match status" value="2"/>
</dbReference>
<keyword evidence="14" id="KW-0472">Membrane</keyword>
<proteinExistence type="inferred from homology"/>
<dbReference type="GO" id="GO:0000155">
    <property type="term" value="F:phosphorelay sensor kinase activity"/>
    <property type="evidence" value="ECO:0007669"/>
    <property type="project" value="InterPro"/>
</dbReference>
<dbReference type="PROSITE" id="PS50113">
    <property type="entry name" value="PAC"/>
    <property type="match status" value="1"/>
</dbReference>
<evidence type="ECO:0000259" key="19">
    <source>
        <dbReference type="PROSITE" id="PS50046"/>
    </source>
</evidence>
<feature type="domain" description="Phytochrome chromophore attachment site" evidence="19">
    <location>
        <begin position="576"/>
        <end position="700"/>
    </location>
</feature>
<dbReference type="InterPro" id="IPR003018">
    <property type="entry name" value="GAF"/>
</dbReference>
<dbReference type="InterPro" id="IPR004358">
    <property type="entry name" value="Sig_transdc_His_kin-like_C"/>
</dbReference>
<dbReference type="OrthoDB" id="9811889at2"/>
<dbReference type="eggNOG" id="COG2205">
    <property type="taxonomic scope" value="Bacteria"/>
</dbReference>
<dbReference type="SUPFAM" id="SSF47226">
    <property type="entry name" value="Histidine-containing phosphotransfer domain, HPT domain"/>
    <property type="match status" value="1"/>
</dbReference>
<keyword evidence="8" id="KW-0812">Transmembrane</keyword>
<dbReference type="CDD" id="cd16922">
    <property type="entry name" value="HATPase_EvgS-ArcB-TorS-like"/>
    <property type="match status" value="1"/>
</dbReference>
<dbReference type="EC" id="2.7.13.3" evidence="4"/>
<evidence type="ECO:0000256" key="10">
    <source>
        <dbReference type="ARBA" id="ARBA00022777"/>
    </source>
</evidence>
<dbReference type="GO" id="GO:0005886">
    <property type="term" value="C:plasma membrane"/>
    <property type="evidence" value="ECO:0007669"/>
    <property type="project" value="UniProtKB-SubCell"/>
</dbReference>
<dbReference type="InterPro" id="IPR029016">
    <property type="entry name" value="GAF-like_dom_sf"/>
</dbReference>
<feature type="domain" description="Histidine kinase" evidence="20">
    <location>
        <begin position="734"/>
        <end position="956"/>
    </location>
</feature>
<keyword evidence="11" id="KW-0067">ATP-binding</keyword>
<evidence type="ECO:0000259" key="21">
    <source>
        <dbReference type="PROSITE" id="PS50110"/>
    </source>
</evidence>
<dbReference type="RefSeq" id="WP_035073910.1">
    <property type="nucleotide sequence ID" value="NZ_JMIH01000018.1"/>
</dbReference>
<evidence type="ECO:0000259" key="24">
    <source>
        <dbReference type="PROSITE" id="PS50894"/>
    </source>
</evidence>
<dbReference type="PANTHER" id="PTHR45339">
    <property type="entry name" value="HYBRID SIGNAL TRANSDUCTION HISTIDINE KINASE J"/>
    <property type="match status" value="1"/>
</dbReference>
<dbReference type="SUPFAM" id="SSF55785">
    <property type="entry name" value="PYP-like sensor domain (PAS domain)"/>
    <property type="match status" value="3"/>
</dbReference>
<keyword evidence="13" id="KW-0902">Two-component regulatory system</keyword>
<evidence type="ECO:0000256" key="8">
    <source>
        <dbReference type="ARBA" id="ARBA00022692"/>
    </source>
</evidence>
<dbReference type="PROSITE" id="PS50046">
    <property type="entry name" value="PHYTOCHROME_2"/>
    <property type="match status" value="1"/>
</dbReference>
<dbReference type="GO" id="GO:0005524">
    <property type="term" value="F:ATP binding"/>
    <property type="evidence" value="ECO:0007669"/>
    <property type="project" value="UniProtKB-KW"/>
</dbReference>
<dbReference type="Pfam" id="PF01590">
    <property type="entry name" value="GAF"/>
    <property type="match status" value="2"/>
</dbReference>
<dbReference type="SMART" id="SM00387">
    <property type="entry name" value="HATPase_c"/>
    <property type="match status" value="1"/>
</dbReference>
<evidence type="ECO:0000256" key="9">
    <source>
        <dbReference type="ARBA" id="ARBA00022741"/>
    </source>
</evidence>
<dbReference type="PROSITE" id="PS50109">
    <property type="entry name" value="HIS_KIN"/>
    <property type="match status" value="1"/>
</dbReference>
<feature type="domain" description="PAS" evidence="22">
    <location>
        <begin position="285"/>
        <end position="356"/>
    </location>
</feature>
<dbReference type="PROSITE" id="PS50112">
    <property type="entry name" value="PAS"/>
    <property type="match status" value="2"/>
</dbReference>
<organism evidence="25 26">
    <name type="scientific">Anditalea andensis</name>
    <dbReference type="NCBI Taxonomy" id="1048983"/>
    <lineage>
        <taxon>Bacteria</taxon>
        <taxon>Pseudomonadati</taxon>
        <taxon>Bacteroidota</taxon>
        <taxon>Cytophagia</taxon>
        <taxon>Cytophagales</taxon>
        <taxon>Cytophagaceae</taxon>
        <taxon>Anditalea</taxon>
    </lineage>
</organism>
<feature type="domain" description="PAC" evidence="23">
    <location>
        <begin position="487"/>
        <end position="538"/>
    </location>
</feature>
<evidence type="ECO:0000256" key="5">
    <source>
        <dbReference type="ARBA" id="ARBA00022475"/>
    </source>
</evidence>
<evidence type="ECO:0000256" key="11">
    <source>
        <dbReference type="ARBA" id="ARBA00022840"/>
    </source>
</evidence>
<dbReference type="NCBIfam" id="TIGR00229">
    <property type="entry name" value="sensory_box"/>
    <property type="match status" value="2"/>
</dbReference>
<dbReference type="InterPro" id="IPR005467">
    <property type="entry name" value="His_kinase_dom"/>
</dbReference>
<dbReference type="SMART" id="SM00065">
    <property type="entry name" value="GAF"/>
    <property type="match status" value="2"/>
</dbReference>
<evidence type="ECO:0000256" key="2">
    <source>
        <dbReference type="ARBA" id="ARBA00004651"/>
    </source>
</evidence>
<sequence>MSNTEVHEENRVLALLSYNILDTQMEPEFDRLTQLAALLCETSYATVALMDDKREWFKSKIGITITESPLNQAFGYKILQTSEYFEIKDTHENDLFSSNLLVNDSPFIRFYAGFPLIDPSGFVLGSLNVLDSTPKTLTPSQKNALELLAQEVMSAIIERKNKEDLKVYESLFTLSQDIMAIIDKNGRFKKINKAFVNILGWDENTIINQSPELIHPEDVDTSLMEWETLVKEGKINIFTQRLKTKSGNYKTFQWQTSPDPSTGDIIAVARDITMELRNKIELIKQKDFLDNIVEGMQEGFALANHKGTKMRVNDALCKMTGYSREELIGQSTPYSYWPEDMHKKNELAFVRVLKGKSTNDTQELIFQRKNGERFPVCIRPSTLHNPTTGNKYIFTTIQDITKSQQTENDLLVTKKILEQTNRVAQVGGWDADLIKNTLYWSDITYEIHEVDTDFVPDIQKGLTFYKKESQVIMEKAWKNAVDIGIPFDVELEIITAKNHDKWIRTKGQCEIKNGKVIRIYGTFQDVTKRKFAEQEVIRKEKMLKGISLATNELLSNRDFNEAITKSLVVLADTVEVDRLYIFENHTNNEGQLVASQVFEYATPNVISQKGNPALQNLELEKFENFYRPLSKNKPYKAILKNLDPDSDEAQFLEAQDIKSILVIPVFYSDKLWGFVGYDACTSERKWSDAEVSLLRSFGITISNAIDRRIKDKFLVKSKEQAEAANIAKSEFLANMSHEIRTPLNGIIGFTDLVLKTELDPTQSQYLSIVNNSANALLSIINDILDFSKIEAGKLELDIERFDVFEMASQTADIISYQAQSRHLEMLLNISLDLPRFIFADEVRLRQVLINLLGNAVKFTEVGEIELKIEALGPIENEEVYIRFEVRDTGIGIKKEMQEKIFEAFSQEDGSTTKKYGGTGLGLTISNKLLELMDSKLQLKSKPGKGSKFFFDIKVKVGEGEADIFEDIDQIKTALVVDDNFNNRTILKQMLKLKDIEIVEAANGYEALQLLDQGNIYDVILMDYHMPYMDGLETISKIRNNITEAISEHPIVLLYSSSDDETVLKACHDLKVAHRLVKPIKMQDLYNILSRLHKVEIPEEIQQTAPGFENFGNSFNILIAEDNQINMFLAKTILKRILPNATILEAPNGQVALNLYMEKNPDLIIMDIQMPLLNGYEVTTAIREKERHGKRVPILALTAGNVKGEKEKCIQLGMDDFISKPVVEETLALVLNKYLPLNSNDLINGLNQEETAPKADRFDISVLEGYVNNDPNLMKVFIDITLKELENSKIELLDSLAHQNLQDFNAAGHKLKGTASSAGLNWLYEIGLEIENMVDFDYRKAKIKILKAHDEIDQVIKLIKQKKNTL</sequence>
<keyword evidence="6 18" id="KW-0597">Phosphoprotein</keyword>
<keyword evidence="10" id="KW-0418">Kinase</keyword>
<dbReference type="eggNOG" id="COG0642">
    <property type="taxonomic scope" value="Bacteria"/>
</dbReference>
<dbReference type="eggNOG" id="COG2203">
    <property type="taxonomic scope" value="Bacteria"/>
</dbReference>
<reference evidence="25 26" key="1">
    <citation type="submission" date="2014-04" db="EMBL/GenBank/DDBJ databases">
        <title>Characterization and application of a salt tolerant electro-active bacterium.</title>
        <authorList>
            <person name="Yang L."/>
            <person name="Wei S."/>
            <person name="Tay Q.X.M."/>
        </authorList>
    </citation>
    <scope>NUCLEOTIDE SEQUENCE [LARGE SCALE GENOMIC DNA]</scope>
    <source>
        <strain evidence="25 26">LY1</strain>
    </source>
</reference>
<dbReference type="FunFam" id="3.30.565.10:FF:000010">
    <property type="entry name" value="Sensor histidine kinase RcsC"/>
    <property type="match status" value="1"/>
</dbReference>
<feature type="domain" description="HPt" evidence="24">
    <location>
        <begin position="1269"/>
        <end position="1365"/>
    </location>
</feature>
<protein>
    <recommendedName>
        <fullName evidence="16">Sensory/regulatory protein RpfC</fullName>
        <ecNumber evidence="4">2.7.13.3</ecNumber>
    </recommendedName>
</protein>
<dbReference type="CDD" id="cd17546">
    <property type="entry name" value="REC_hyHK_CKI1_RcsC-like"/>
    <property type="match status" value="2"/>
</dbReference>
<evidence type="ECO:0000256" key="16">
    <source>
        <dbReference type="ARBA" id="ARBA00068150"/>
    </source>
</evidence>
<comment type="subunit">
    <text evidence="15">At low DSF concentrations, interacts with RpfF.</text>
</comment>
<evidence type="ECO:0000259" key="22">
    <source>
        <dbReference type="PROSITE" id="PS50112"/>
    </source>
</evidence>
<dbReference type="InterPro" id="IPR000014">
    <property type="entry name" value="PAS"/>
</dbReference>
<dbReference type="EMBL" id="JMIH01000018">
    <property type="protein sequence ID" value="KEO73866.1"/>
    <property type="molecule type" value="Genomic_DNA"/>
</dbReference>
<evidence type="ECO:0000259" key="20">
    <source>
        <dbReference type="PROSITE" id="PS50109"/>
    </source>
</evidence>
<dbReference type="Gene3D" id="3.30.450.20">
    <property type="entry name" value="PAS domain"/>
    <property type="match status" value="3"/>
</dbReference>
<dbReference type="Pfam" id="PF13426">
    <property type="entry name" value="PAS_9"/>
    <property type="match status" value="1"/>
</dbReference>
<dbReference type="Gene3D" id="3.30.450.40">
    <property type="match status" value="2"/>
</dbReference>
<dbReference type="InterPro" id="IPR036641">
    <property type="entry name" value="HPT_dom_sf"/>
</dbReference>
<dbReference type="SUPFAM" id="SSF52172">
    <property type="entry name" value="CheY-like"/>
    <property type="match status" value="2"/>
</dbReference>
<dbReference type="InterPro" id="IPR008207">
    <property type="entry name" value="Sig_transdc_His_kin_Hpt_dom"/>
</dbReference>
<comment type="caution">
    <text evidence="25">The sequence shown here is derived from an EMBL/GenBank/DDBJ whole genome shotgun (WGS) entry which is preliminary data.</text>
</comment>
<dbReference type="SUPFAM" id="SSF55781">
    <property type="entry name" value="GAF domain-like"/>
    <property type="match status" value="2"/>
</dbReference>
<evidence type="ECO:0000313" key="25">
    <source>
        <dbReference type="EMBL" id="KEO73866.1"/>
    </source>
</evidence>
<dbReference type="PRINTS" id="PR00344">
    <property type="entry name" value="BCTRLSENSOR"/>
</dbReference>
<feature type="modified residue" description="4-aspartylphosphate" evidence="18">
    <location>
        <position position="1166"/>
    </location>
</feature>
<keyword evidence="26" id="KW-1185">Reference proteome</keyword>
<name>A0A074KV53_9BACT</name>
<dbReference type="InterPro" id="IPR036097">
    <property type="entry name" value="HisK_dim/P_sf"/>
</dbReference>
<feature type="modified residue" description="Phosphohistidine" evidence="17">
    <location>
        <position position="1308"/>
    </location>
</feature>
<keyword evidence="9" id="KW-0547">Nucleotide-binding</keyword>
<dbReference type="Gene3D" id="2.10.70.100">
    <property type="match status" value="1"/>
</dbReference>
<dbReference type="PROSITE" id="PS50894">
    <property type="entry name" value="HPT"/>
    <property type="match status" value="1"/>
</dbReference>
<keyword evidence="7" id="KW-0808">Transferase</keyword>
<keyword evidence="5" id="KW-1003">Cell membrane</keyword>
<evidence type="ECO:0000256" key="6">
    <source>
        <dbReference type="ARBA" id="ARBA00022553"/>
    </source>
</evidence>
<feature type="modified residue" description="4-aspartylphosphate" evidence="18">
    <location>
        <position position="1022"/>
    </location>
</feature>
<feature type="domain" description="Response regulatory" evidence="21">
    <location>
        <begin position="972"/>
        <end position="1092"/>
    </location>
</feature>
<dbReference type="SUPFAM" id="SSF55874">
    <property type="entry name" value="ATPase domain of HSP90 chaperone/DNA topoisomerase II/histidine kinase"/>
    <property type="match status" value="1"/>
</dbReference>
<keyword evidence="12" id="KW-1133">Transmembrane helix</keyword>
<dbReference type="Pfam" id="PF08448">
    <property type="entry name" value="PAS_4"/>
    <property type="match status" value="1"/>
</dbReference>
<dbReference type="PANTHER" id="PTHR45339:SF1">
    <property type="entry name" value="HYBRID SIGNAL TRANSDUCTION HISTIDINE KINASE J"/>
    <property type="match status" value="1"/>
</dbReference>
<dbReference type="SMART" id="SM00448">
    <property type="entry name" value="REC"/>
    <property type="match status" value="2"/>
</dbReference>
<evidence type="ECO:0000256" key="13">
    <source>
        <dbReference type="ARBA" id="ARBA00023012"/>
    </source>
</evidence>
<evidence type="ECO:0000256" key="7">
    <source>
        <dbReference type="ARBA" id="ARBA00022679"/>
    </source>
</evidence>
<dbReference type="FunFam" id="1.10.287.130:FF:000002">
    <property type="entry name" value="Two-component osmosensing histidine kinase"/>
    <property type="match status" value="1"/>
</dbReference>
<feature type="domain" description="Response regulatory" evidence="21">
    <location>
        <begin position="1115"/>
        <end position="1234"/>
    </location>
</feature>
<evidence type="ECO:0000313" key="26">
    <source>
        <dbReference type="Proteomes" id="UP000027821"/>
    </source>
</evidence>
<comment type="subcellular location">
    <subcellularLocation>
        <location evidence="2">Cell membrane</location>
        <topology evidence="2">Multi-pass membrane protein</topology>
    </subcellularLocation>
</comment>
<dbReference type="InterPro" id="IPR003594">
    <property type="entry name" value="HATPase_dom"/>
</dbReference>
<gene>
    <name evidence="25" type="ORF">EL17_10215</name>
</gene>
<evidence type="ECO:0000256" key="12">
    <source>
        <dbReference type="ARBA" id="ARBA00022989"/>
    </source>
</evidence>
<feature type="domain" description="PAS" evidence="22">
    <location>
        <begin position="164"/>
        <end position="233"/>
    </location>
</feature>
<dbReference type="Gene3D" id="1.20.120.160">
    <property type="entry name" value="HPT domain"/>
    <property type="match status" value="1"/>
</dbReference>
<evidence type="ECO:0000256" key="18">
    <source>
        <dbReference type="PROSITE-ProRule" id="PRU00169"/>
    </source>
</evidence>
<dbReference type="Pfam" id="PF00072">
    <property type="entry name" value="Response_reg"/>
    <property type="match status" value="2"/>
</dbReference>
<dbReference type="Proteomes" id="UP000027821">
    <property type="component" value="Unassembled WGS sequence"/>
</dbReference>
<dbReference type="Pfam" id="PF02518">
    <property type="entry name" value="HATPase_c"/>
    <property type="match status" value="1"/>
</dbReference>
<evidence type="ECO:0000256" key="1">
    <source>
        <dbReference type="ARBA" id="ARBA00000085"/>
    </source>
</evidence>
<dbReference type="InterPro" id="IPR001789">
    <property type="entry name" value="Sig_transdc_resp-reg_receiver"/>
</dbReference>
<dbReference type="CDD" id="cd00082">
    <property type="entry name" value="HisKA"/>
    <property type="match status" value="1"/>
</dbReference>
<evidence type="ECO:0000256" key="4">
    <source>
        <dbReference type="ARBA" id="ARBA00012438"/>
    </source>
</evidence>
<comment type="similarity">
    <text evidence="3">In the N-terminal section; belongs to the phytochrome family.</text>
</comment>
<evidence type="ECO:0000256" key="3">
    <source>
        <dbReference type="ARBA" id="ARBA00006402"/>
    </source>
</evidence>
<dbReference type="PROSITE" id="PS50110">
    <property type="entry name" value="RESPONSE_REGULATORY"/>
    <property type="match status" value="2"/>
</dbReference>
<accession>A0A074KV53</accession>
<dbReference type="SUPFAM" id="SSF47384">
    <property type="entry name" value="Homodimeric domain of signal transducing histidine kinase"/>
    <property type="match status" value="1"/>
</dbReference>
<evidence type="ECO:0000256" key="14">
    <source>
        <dbReference type="ARBA" id="ARBA00023136"/>
    </source>
</evidence>
<dbReference type="InterPro" id="IPR003661">
    <property type="entry name" value="HisK_dim/P_dom"/>
</dbReference>
<dbReference type="Gene3D" id="1.10.287.130">
    <property type="match status" value="1"/>
</dbReference>
<dbReference type="InterPro" id="IPR036890">
    <property type="entry name" value="HATPase_C_sf"/>
</dbReference>
<evidence type="ECO:0000256" key="17">
    <source>
        <dbReference type="PROSITE-ProRule" id="PRU00110"/>
    </source>
</evidence>
<evidence type="ECO:0000259" key="23">
    <source>
        <dbReference type="PROSITE" id="PS50113"/>
    </source>
</evidence>
<dbReference type="Pfam" id="PF00512">
    <property type="entry name" value="HisKA"/>
    <property type="match status" value="1"/>
</dbReference>
<dbReference type="SMART" id="SM00388">
    <property type="entry name" value="HisKA"/>
    <property type="match status" value="1"/>
</dbReference>